<feature type="region of interest" description="Disordered" evidence="1">
    <location>
        <begin position="767"/>
        <end position="799"/>
    </location>
</feature>
<organism evidence="2 3">
    <name type="scientific">Halomarina rubra</name>
    <dbReference type="NCBI Taxonomy" id="2071873"/>
    <lineage>
        <taxon>Archaea</taxon>
        <taxon>Methanobacteriati</taxon>
        <taxon>Methanobacteriota</taxon>
        <taxon>Stenosarchaea group</taxon>
        <taxon>Halobacteria</taxon>
        <taxon>Halobacteriales</taxon>
        <taxon>Natronomonadaceae</taxon>
        <taxon>Halomarina</taxon>
    </lineage>
</organism>
<sequence>MGDPDASAAYASDVDDESDPMPTAGGSSRPVGVLPIAQLDALPPEERRRLAHKRGLYWPSTDEVRERLSETLHEVMRHEDDRVIDAPTSAGKSYTVATTNWGSLEFEDVTGDRSVIHLSKTRDARDEAIRAARSVDNDHFVLRARHEACPVAGGQYDPPENPEKDVDYTPLTVDGKPVSDWIGMMCDGRGLPFSAVHDRVTAVLDQDVHKLPCCRGEPDEDFPTMKPGSKGCDALKQWDRFREGDHDLVFATHNFAHVPGVRTETNVVFDEEPDFAADLSTDRVRRAVTAFLQRSAGDRMDAALLTYEDLVHVARHGIGAGTAGDQDDTREVIEEQLAFEPDLEWFFEVGDAHTLAPALARAIYYAEDRANGRRVGKTRYQPPRLDQNAREEEGWNASWVTVVLDDSNEIRRVRTTPDLEVARSVVGLDAHPALPVWQANTLPHMHKKTVLEREERQLWRRYERGLRVVQVGEHTHPLASGEYFSWDATHALVDQLCQEFGEEFSTAITASSVESDLEDIMVDVGIEEPQTMHYGEEKSRNDFGDEPVGFVNGCIDPGDDFVVDLLAELDLDATPERSETECDYCGGDGCPECDGTGRKRAHGRGFEGSDADTAAEILASVRENHTAQAAGRWARNPDDPSSTATVFVRTDAMPVGFADVQVPGVEWIWTEKQRRIVEAVRSASGQVTAREVADQTGVSKRHVLDVLDRLADHGTVVGVPNEGPNGATLYAENGVPHSGVVDLDSREEPRTGVTSTWSLVIREPSLSGVGEVVGDTSPEVRDSDSSDEAAISGGGEPPE</sequence>
<comment type="caution">
    <text evidence="2">The sequence shown here is derived from an EMBL/GenBank/DDBJ whole genome shotgun (WGS) entry which is preliminary data.</text>
</comment>
<dbReference type="EMBL" id="JBHUDC010000002">
    <property type="protein sequence ID" value="MFD1512442.1"/>
    <property type="molecule type" value="Genomic_DNA"/>
</dbReference>
<evidence type="ECO:0000313" key="3">
    <source>
        <dbReference type="Proteomes" id="UP001597187"/>
    </source>
</evidence>
<proteinExistence type="predicted"/>
<name>A0ABD6ASG7_9EURY</name>
<evidence type="ECO:0000256" key="1">
    <source>
        <dbReference type="SAM" id="MobiDB-lite"/>
    </source>
</evidence>
<gene>
    <name evidence="2" type="ORF">ACFSBT_04005</name>
</gene>
<feature type="region of interest" description="Disordered" evidence="1">
    <location>
        <begin position="1"/>
        <end position="32"/>
    </location>
</feature>
<dbReference type="AlphaFoldDB" id="A0ABD6ASG7"/>
<dbReference type="RefSeq" id="WP_250872420.1">
    <property type="nucleotide sequence ID" value="NZ_JALXFV010000002.1"/>
</dbReference>
<dbReference type="Proteomes" id="UP001597187">
    <property type="component" value="Unassembled WGS sequence"/>
</dbReference>
<protein>
    <submittedName>
        <fullName evidence="2">Helix-turn-helix transcriptional regulator</fullName>
    </submittedName>
</protein>
<keyword evidence="3" id="KW-1185">Reference proteome</keyword>
<dbReference type="InterPro" id="IPR036390">
    <property type="entry name" value="WH_DNA-bd_sf"/>
</dbReference>
<accession>A0ABD6ASG7</accession>
<evidence type="ECO:0000313" key="2">
    <source>
        <dbReference type="EMBL" id="MFD1512442.1"/>
    </source>
</evidence>
<dbReference type="SUPFAM" id="SSF46785">
    <property type="entry name" value="Winged helix' DNA-binding domain"/>
    <property type="match status" value="1"/>
</dbReference>
<reference evidence="2 3" key="1">
    <citation type="journal article" date="2019" name="Int. J. Syst. Evol. Microbiol.">
        <title>The Global Catalogue of Microorganisms (GCM) 10K type strain sequencing project: providing services to taxonomists for standard genome sequencing and annotation.</title>
        <authorList>
            <consortium name="The Broad Institute Genomics Platform"/>
            <consortium name="The Broad Institute Genome Sequencing Center for Infectious Disease"/>
            <person name="Wu L."/>
            <person name="Ma J."/>
        </authorList>
    </citation>
    <scope>NUCLEOTIDE SEQUENCE [LARGE SCALE GENOMIC DNA]</scope>
    <source>
        <strain evidence="2 3">CGMCC 1.12563</strain>
    </source>
</reference>
<feature type="compositionally biased region" description="Low complexity" evidence="1">
    <location>
        <begin position="1"/>
        <end position="12"/>
    </location>
</feature>